<dbReference type="NCBIfam" id="TIGR03317">
    <property type="entry name" value="ygfZ_signature"/>
    <property type="match status" value="1"/>
</dbReference>
<dbReference type="PIRSF" id="PIRSF006487">
    <property type="entry name" value="GcvT"/>
    <property type="match status" value="1"/>
</dbReference>
<dbReference type="Proteomes" id="UP001596447">
    <property type="component" value="Unassembled WGS sequence"/>
</dbReference>
<gene>
    <name evidence="4" type="ORF">ACFQJ9_14710</name>
</gene>
<proteinExistence type="predicted"/>
<evidence type="ECO:0000256" key="1">
    <source>
        <dbReference type="ARBA" id="ARBA00022946"/>
    </source>
</evidence>
<keyword evidence="1" id="KW-0809">Transit peptide</keyword>
<dbReference type="PANTHER" id="PTHR43757">
    <property type="entry name" value="AMINOMETHYLTRANSFERASE"/>
    <property type="match status" value="1"/>
</dbReference>
<dbReference type="Gene3D" id="3.30.1360.120">
    <property type="entry name" value="Probable tRNA modification gtpase trme, domain 1"/>
    <property type="match status" value="1"/>
</dbReference>
<dbReference type="SUPFAM" id="SSF103025">
    <property type="entry name" value="Folate-binding domain"/>
    <property type="match status" value="1"/>
</dbReference>
<keyword evidence="5" id="KW-1185">Reference proteome</keyword>
<feature type="domain" description="GCVT N-terminal" evidence="2">
    <location>
        <begin position="6"/>
        <end position="252"/>
    </location>
</feature>
<dbReference type="PANTHER" id="PTHR43757:SF2">
    <property type="entry name" value="AMINOMETHYLTRANSFERASE, MITOCHONDRIAL"/>
    <property type="match status" value="1"/>
</dbReference>
<dbReference type="AlphaFoldDB" id="A0ABD5Z6M6"/>
<accession>A0ABD5Z6M6</accession>
<protein>
    <submittedName>
        <fullName evidence="4">Aminomethyltransferase family protein</fullName>
    </submittedName>
</protein>
<dbReference type="InterPro" id="IPR029043">
    <property type="entry name" value="GcvT/YgfZ_C"/>
</dbReference>
<dbReference type="InterPro" id="IPR028896">
    <property type="entry name" value="GcvT/YgfZ/DmdA"/>
</dbReference>
<dbReference type="Pfam" id="PF08669">
    <property type="entry name" value="GCV_T_C"/>
    <property type="match status" value="1"/>
</dbReference>
<dbReference type="EMBL" id="JBHTAR010000011">
    <property type="protein sequence ID" value="MFC7200650.1"/>
    <property type="molecule type" value="Genomic_DNA"/>
</dbReference>
<name>A0ABD5Z6M6_9EURY</name>
<evidence type="ECO:0000313" key="5">
    <source>
        <dbReference type="Proteomes" id="UP001596447"/>
    </source>
</evidence>
<evidence type="ECO:0000259" key="2">
    <source>
        <dbReference type="Pfam" id="PF01571"/>
    </source>
</evidence>
<dbReference type="InterPro" id="IPR006222">
    <property type="entry name" value="GCVT_N"/>
</dbReference>
<dbReference type="InterPro" id="IPR027266">
    <property type="entry name" value="TrmE/GcvT-like"/>
</dbReference>
<dbReference type="InterPro" id="IPR013977">
    <property type="entry name" value="GcvT_C"/>
</dbReference>
<dbReference type="Pfam" id="PF01571">
    <property type="entry name" value="GCV_T"/>
    <property type="match status" value="1"/>
</dbReference>
<dbReference type="SUPFAM" id="SSF101790">
    <property type="entry name" value="Aminomethyltransferase beta-barrel domain"/>
    <property type="match status" value="1"/>
</dbReference>
<feature type="domain" description="Aminomethyltransferase C-terminal" evidence="3">
    <location>
        <begin position="275"/>
        <end position="349"/>
    </location>
</feature>
<dbReference type="RefSeq" id="WP_279527426.1">
    <property type="nucleotide sequence ID" value="NZ_CP122312.1"/>
</dbReference>
<reference evidence="4 5" key="1">
    <citation type="journal article" date="2019" name="Int. J. Syst. Evol. Microbiol.">
        <title>The Global Catalogue of Microorganisms (GCM) 10K type strain sequencing project: providing services to taxonomists for standard genome sequencing and annotation.</title>
        <authorList>
            <consortium name="The Broad Institute Genomics Platform"/>
            <consortium name="The Broad Institute Genome Sequencing Center for Infectious Disease"/>
            <person name="Wu L."/>
            <person name="Ma J."/>
        </authorList>
    </citation>
    <scope>NUCLEOTIDE SEQUENCE [LARGE SCALE GENOMIC DNA]</scope>
    <source>
        <strain evidence="4 5">XZGYJ-43</strain>
    </source>
</reference>
<sequence>MTVVREFHEDYGATFGDIGGRTLPLEYGRSARTHRAVRNVVGATEHAYGILVVEGDDRLDFVDNAITNEVPAEDGEGCYALLLDPQGGIRTDLYVLNAGEKLLVFTPPSKVEDLHEEWEENVFIQDVELSDASDAFGVFGVYGPKATEKIASVFNGGSSPEAHLSFVRGRMGDHGVTVLRDDGLTGEEGFIVVCAADVAEDVFGTLITNGLNAVPFGRDVWEALTLEAGTPLFESELEGVVPNVLGLRNALDFEKGCYVGQEVVSRVENQGRPSRQLVGLVADAVPESGAAVFDGDASVGEVTRAGESEMREEPIALALVDYGLDDEADLTVRVDGEEVDAHVEPLPFVEGSDESDRLPRYD</sequence>
<comment type="caution">
    <text evidence="4">The sequence shown here is derived from an EMBL/GenBank/DDBJ whole genome shotgun (WGS) entry which is preliminary data.</text>
</comment>
<evidence type="ECO:0000313" key="4">
    <source>
        <dbReference type="EMBL" id="MFC7200650.1"/>
    </source>
</evidence>
<organism evidence="4 5">
    <name type="scientific">Halospeciosus flavus</name>
    <dbReference type="NCBI Taxonomy" id="3032283"/>
    <lineage>
        <taxon>Archaea</taxon>
        <taxon>Methanobacteriati</taxon>
        <taxon>Methanobacteriota</taxon>
        <taxon>Stenosarchaea group</taxon>
        <taxon>Halobacteria</taxon>
        <taxon>Halobacteriales</taxon>
        <taxon>Halobacteriaceae</taxon>
        <taxon>Halospeciosus</taxon>
    </lineage>
</organism>
<evidence type="ECO:0000259" key="3">
    <source>
        <dbReference type="Pfam" id="PF08669"/>
    </source>
</evidence>
<dbReference type="InterPro" id="IPR017703">
    <property type="entry name" value="YgfZ/GCV_T_CS"/>
</dbReference>